<evidence type="ECO:0000259" key="8">
    <source>
        <dbReference type="PROSITE" id="PS50109"/>
    </source>
</evidence>
<feature type="region of interest" description="Disordered" evidence="7">
    <location>
        <begin position="672"/>
        <end position="705"/>
    </location>
</feature>
<evidence type="ECO:0000256" key="6">
    <source>
        <dbReference type="PROSITE-ProRule" id="PRU00169"/>
    </source>
</evidence>
<keyword evidence="4" id="KW-0808">Transferase</keyword>
<dbReference type="CDD" id="cd17546">
    <property type="entry name" value="REC_hyHK_CKI1_RcsC-like"/>
    <property type="match status" value="1"/>
</dbReference>
<evidence type="ECO:0000259" key="9">
    <source>
        <dbReference type="PROSITE" id="PS50110"/>
    </source>
</evidence>
<dbReference type="InterPro" id="IPR003661">
    <property type="entry name" value="HisK_dim/P_dom"/>
</dbReference>
<evidence type="ECO:0000256" key="5">
    <source>
        <dbReference type="ARBA" id="ARBA00022777"/>
    </source>
</evidence>
<dbReference type="InterPro" id="IPR004358">
    <property type="entry name" value="Sig_transdc_His_kin-like_C"/>
</dbReference>
<dbReference type="Proteomes" id="UP000018680">
    <property type="component" value="Chromosome"/>
</dbReference>
<dbReference type="CDD" id="cd00082">
    <property type="entry name" value="HisKA"/>
    <property type="match status" value="1"/>
</dbReference>
<dbReference type="STRING" id="1307761.L21SP2_2174"/>
<evidence type="ECO:0000256" key="7">
    <source>
        <dbReference type="SAM" id="MobiDB-lite"/>
    </source>
</evidence>
<dbReference type="OrthoDB" id="6192248at2"/>
<evidence type="ECO:0000313" key="10">
    <source>
        <dbReference type="EMBL" id="AHC15537.1"/>
    </source>
</evidence>
<feature type="modified residue" description="4-aspartylphosphate" evidence="6">
    <location>
        <position position="763"/>
    </location>
</feature>
<dbReference type="PANTHER" id="PTHR43047">
    <property type="entry name" value="TWO-COMPONENT HISTIDINE PROTEIN KINASE"/>
    <property type="match status" value="1"/>
</dbReference>
<accession>V5WIA0</accession>
<feature type="domain" description="Response regulatory" evidence="9">
    <location>
        <begin position="714"/>
        <end position="832"/>
    </location>
</feature>
<dbReference type="EC" id="2.7.13.3" evidence="2"/>
<dbReference type="PATRIC" id="fig|1307761.3.peg.2167"/>
<organism evidence="10 11">
    <name type="scientific">Salinispira pacifica</name>
    <dbReference type="NCBI Taxonomy" id="1307761"/>
    <lineage>
        <taxon>Bacteria</taxon>
        <taxon>Pseudomonadati</taxon>
        <taxon>Spirochaetota</taxon>
        <taxon>Spirochaetia</taxon>
        <taxon>Spirochaetales</taxon>
        <taxon>Spirochaetaceae</taxon>
        <taxon>Salinispira</taxon>
    </lineage>
</organism>
<dbReference type="SUPFAM" id="SSF55874">
    <property type="entry name" value="ATPase domain of HSP90 chaperone/DNA topoisomerase II/histidine kinase"/>
    <property type="match status" value="1"/>
</dbReference>
<dbReference type="Gene3D" id="3.40.50.2300">
    <property type="match status" value="1"/>
</dbReference>
<dbReference type="PRINTS" id="PR00344">
    <property type="entry name" value="BCTRLSENSOR"/>
</dbReference>
<sequence length="834" mass="92286">MNQPDGLYRQMFHQCSEAMLYISFPGGKIADMNEACRDLLSKYAGSRFAEADHIGLLEELGFPGLAALEQGNDGRRFRFQLSVPEKSDTDSPEYPGKNHSLEKNHSLKRTEIELFAAPVEFSGEHGVFCTLIPRHNAADITGRLTQHIHSYSPGLGDPGQLLFNGLEYCAELLQAESAAGVFTETSGSLPGKTLIWPPDSMDNLRSDLLNILDTADLSPAPKSRDLNLIYDRQRGQNVLTVYIPGNGVTLGCMVFFLNEQIMPGKSGTKEPPKQIPEEIPTHIPDEWSDDIRLVSFTMGRILERMETLSHLDTLIDTAGILRSESSMGILVLDHEGKILESNRRVRRILSMEKEALEGRDFEALKASWNMQLPRVEEVDLPVSYDVPGPEGISAQIISHQVELCSVCSFEDSVGERMVFIMDVSGIRNLEEQYLKAASEAESAEHLKKTFISSISHEMRTPLNGINGMSQLLEDSSLDSEQENIVKTLRMAVGAMNRLVQDLLDLSRLETGAVRISNDFHLPGKAAAEELEQLKSAARAKGLKLQMHNKIQNLQYYGDETHIRQIIRNLLSNAVKFTREGFVRLTCFRDRDALYFQVDDSGPGLDTIQQETIFKTFLQLDSQTNSFRTGLGLGLPVARRLALLMEGRILVESAPGKGSRFTLQLPARPNVLKELSGSKPGEGPAEGPATGTGPDERTDQGRNEKRVPLRFQGLGAVVAEDDPINRKTIVRFLKMQGCEVHPAANGTEAEYLIRRHAPDIAVLDVSMPGITGIELTRKIRSGEIGSRPDLPVLGVTGHALPEDIDSFLEAGMNDVLPKPFVTQHLYAKMESLLKS</sequence>
<dbReference type="RefSeq" id="WP_024268441.1">
    <property type="nucleotide sequence ID" value="NC_023035.1"/>
</dbReference>
<dbReference type="InterPro" id="IPR000014">
    <property type="entry name" value="PAS"/>
</dbReference>
<keyword evidence="3 6" id="KW-0597">Phosphoprotein</keyword>
<proteinExistence type="predicted"/>
<dbReference type="InterPro" id="IPR036890">
    <property type="entry name" value="HATPase_C_sf"/>
</dbReference>
<dbReference type="PROSITE" id="PS50110">
    <property type="entry name" value="RESPONSE_REGULATORY"/>
    <property type="match status" value="1"/>
</dbReference>
<dbReference type="InterPro" id="IPR035965">
    <property type="entry name" value="PAS-like_dom_sf"/>
</dbReference>
<dbReference type="SUPFAM" id="SSF47384">
    <property type="entry name" value="Homodimeric domain of signal transducing histidine kinase"/>
    <property type="match status" value="1"/>
</dbReference>
<dbReference type="GO" id="GO:0000155">
    <property type="term" value="F:phosphorelay sensor kinase activity"/>
    <property type="evidence" value="ECO:0007669"/>
    <property type="project" value="InterPro"/>
</dbReference>
<dbReference type="InterPro" id="IPR036097">
    <property type="entry name" value="HisK_dim/P_sf"/>
</dbReference>
<dbReference type="SMART" id="SM00388">
    <property type="entry name" value="HisKA"/>
    <property type="match status" value="1"/>
</dbReference>
<dbReference type="Gene3D" id="1.10.287.130">
    <property type="match status" value="1"/>
</dbReference>
<protein>
    <recommendedName>
        <fullName evidence="2">histidine kinase</fullName>
        <ecNumber evidence="2">2.7.13.3</ecNumber>
    </recommendedName>
</protein>
<comment type="catalytic activity">
    <reaction evidence="1">
        <text>ATP + protein L-histidine = ADP + protein N-phospho-L-histidine.</text>
        <dbReference type="EC" id="2.7.13.3"/>
    </reaction>
</comment>
<dbReference type="InterPro" id="IPR001789">
    <property type="entry name" value="Sig_transdc_resp-reg_receiver"/>
</dbReference>
<dbReference type="SUPFAM" id="SSF55785">
    <property type="entry name" value="PYP-like sensor domain (PAS domain)"/>
    <property type="match status" value="1"/>
</dbReference>
<dbReference type="AlphaFoldDB" id="V5WIA0"/>
<dbReference type="Pfam" id="PF00512">
    <property type="entry name" value="HisKA"/>
    <property type="match status" value="1"/>
</dbReference>
<dbReference type="InterPro" id="IPR003594">
    <property type="entry name" value="HATPase_dom"/>
</dbReference>
<keyword evidence="5" id="KW-0418">Kinase</keyword>
<name>V5WIA0_9SPIO</name>
<dbReference type="CDD" id="cd16922">
    <property type="entry name" value="HATPase_EvgS-ArcB-TorS-like"/>
    <property type="match status" value="1"/>
</dbReference>
<dbReference type="SMART" id="SM00448">
    <property type="entry name" value="REC"/>
    <property type="match status" value="1"/>
</dbReference>
<dbReference type="KEGG" id="slr:L21SP2_2174"/>
<dbReference type="Pfam" id="PF02518">
    <property type="entry name" value="HATPase_c"/>
    <property type="match status" value="1"/>
</dbReference>
<evidence type="ECO:0000256" key="3">
    <source>
        <dbReference type="ARBA" id="ARBA00022553"/>
    </source>
</evidence>
<feature type="compositionally biased region" description="Low complexity" evidence="7">
    <location>
        <begin position="680"/>
        <end position="692"/>
    </location>
</feature>
<dbReference type="InterPro" id="IPR005467">
    <property type="entry name" value="His_kinase_dom"/>
</dbReference>
<evidence type="ECO:0000256" key="2">
    <source>
        <dbReference type="ARBA" id="ARBA00012438"/>
    </source>
</evidence>
<evidence type="ECO:0000256" key="1">
    <source>
        <dbReference type="ARBA" id="ARBA00000085"/>
    </source>
</evidence>
<keyword evidence="11" id="KW-1185">Reference proteome</keyword>
<evidence type="ECO:0000256" key="4">
    <source>
        <dbReference type="ARBA" id="ARBA00022679"/>
    </source>
</evidence>
<feature type="domain" description="Histidine kinase" evidence="8">
    <location>
        <begin position="453"/>
        <end position="668"/>
    </location>
</feature>
<dbReference type="EMBL" id="CP006939">
    <property type="protein sequence ID" value="AHC15537.1"/>
    <property type="molecule type" value="Genomic_DNA"/>
</dbReference>
<dbReference type="PROSITE" id="PS50109">
    <property type="entry name" value="HIS_KIN"/>
    <property type="match status" value="1"/>
</dbReference>
<dbReference type="SUPFAM" id="SSF52172">
    <property type="entry name" value="CheY-like"/>
    <property type="match status" value="1"/>
</dbReference>
<dbReference type="Pfam" id="PF00072">
    <property type="entry name" value="Response_reg"/>
    <property type="match status" value="1"/>
</dbReference>
<reference evidence="10 11" key="1">
    <citation type="journal article" date="2015" name="Stand. Genomic Sci.">
        <title>Complete genome sequence and description of Salinispira pacifica gen. nov., sp. nov., a novel spirochaete isolated form a hypersaline microbial mat.</title>
        <authorList>
            <person name="Ben Hania W."/>
            <person name="Joseph M."/>
            <person name="Schumann P."/>
            <person name="Bunk B."/>
            <person name="Fiebig A."/>
            <person name="Sproer C."/>
            <person name="Klenk H.P."/>
            <person name="Fardeau M.L."/>
            <person name="Spring S."/>
        </authorList>
    </citation>
    <scope>NUCLEOTIDE SEQUENCE [LARGE SCALE GENOMIC DNA]</scope>
    <source>
        <strain evidence="10 11">L21-RPul-D2</strain>
    </source>
</reference>
<dbReference type="SMART" id="SM00387">
    <property type="entry name" value="HATPase_c"/>
    <property type="match status" value="1"/>
</dbReference>
<gene>
    <name evidence="10" type="ORF">L21SP2_2174</name>
</gene>
<dbReference type="Gene3D" id="3.30.565.10">
    <property type="entry name" value="Histidine kinase-like ATPase, C-terminal domain"/>
    <property type="match status" value="1"/>
</dbReference>
<evidence type="ECO:0000313" key="11">
    <source>
        <dbReference type="Proteomes" id="UP000018680"/>
    </source>
</evidence>
<dbReference type="CDD" id="cd00130">
    <property type="entry name" value="PAS"/>
    <property type="match status" value="1"/>
</dbReference>
<dbReference type="eggNOG" id="COG2205">
    <property type="taxonomic scope" value="Bacteria"/>
</dbReference>
<feature type="compositionally biased region" description="Basic and acidic residues" evidence="7">
    <location>
        <begin position="693"/>
        <end position="705"/>
    </location>
</feature>
<dbReference type="PANTHER" id="PTHR43047:SF64">
    <property type="entry name" value="HISTIDINE KINASE CONTAINING CHEY-HOMOLOGOUS RECEIVER DOMAIN AND PAS DOMAIN-RELATED"/>
    <property type="match status" value="1"/>
</dbReference>
<dbReference type="InterPro" id="IPR011006">
    <property type="entry name" value="CheY-like_superfamily"/>
</dbReference>
<dbReference type="HOGENOM" id="CLU_340360_0_0_12"/>